<dbReference type="EMBL" id="CP114014">
    <property type="protein sequence ID" value="XAY04199.1"/>
    <property type="molecule type" value="Genomic_DNA"/>
</dbReference>
<dbReference type="AlphaFoldDB" id="A0AAU7AR73"/>
<dbReference type="PANTHER" id="PTHR39181:SF1">
    <property type="entry name" value="TYROSINE-PROTEIN PHOSPHATASE YWQE"/>
    <property type="match status" value="1"/>
</dbReference>
<gene>
    <name evidence="6" type="ORF">DSM112329_01029</name>
</gene>
<dbReference type="Gene3D" id="3.20.20.140">
    <property type="entry name" value="Metal-dependent hydrolases"/>
    <property type="match status" value="1"/>
</dbReference>
<dbReference type="InterPro" id="IPR016667">
    <property type="entry name" value="Caps_polysacc_synth_CpsB/CapC"/>
</dbReference>
<sequence>MIDLHCHILFGIDDGPGTAEDTVALAQAFVAAGTTTVLATPHVSFDWPANDSALIAAKVADVRALLAERTVPLDVRPGAEVALTRALELPDDELRRLTLDDSGLLLLECPLSPVAAGVEAAVAELRRRGHDRLLLAHPERVPAFQREPALLARLVEAGALTSMTAGAFSGRFGRDVARFARDLLADGLVHTVASDAHSPARRPPGIGGPLAEAGLTADAIEHLGRRAPLAALAGRPLPAAPPVMVTRRTGPLGRLLGR</sequence>
<proteinExistence type="inferred from homology"/>
<dbReference type="PANTHER" id="PTHR39181">
    <property type="entry name" value="TYROSINE-PROTEIN PHOSPHATASE YWQE"/>
    <property type="match status" value="1"/>
</dbReference>
<organism evidence="6">
    <name type="scientific">Paraconexibacter sp. AEG42_29</name>
    <dbReference type="NCBI Taxonomy" id="2997339"/>
    <lineage>
        <taxon>Bacteria</taxon>
        <taxon>Bacillati</taxon>
        <taxon>Actinomycetota</taxon>
        <taxon>Thermoleophilia</taxon>
        <taxon>Solirubrobacterales</taxon>
        <taxon>Paraconexibacteraceae</taxon>
        <taxon>Paraconexibacter</taxon>
    </lineage>
</organism>
<evidence type="ECO:0000256" key="4">
    <source>
        <dbReference type="ARBA" id="ARBA00022912"/>
    </source>
</evidence>
<dbReference type="SUPFAM" id="SSF89550">
    <property type="entry name" value="PHP domain-like"/>
    <property type="match status" value="1"/>
</dbReference>
<dbReference type="EC" id="3.1.3.48" evidence="2"/>
<protein>
    <recommendedName>
        <fullName evidence="2">protein-tyrosine-phosphatase</fullName>
        <ecNumber evidence="2">3.1.3.48</ecNumber>
    </recommendedName>
</protein>
<keyword evidence="3" id="KW-0378">Hydrolase</keyword>
<evidence type="ECO:0000256" key="5">
    <source>
        <dbReference type="ARBA" id="ARBA00051722"/>
    </source>
</evidence>
<dbReference type="InterPro" id="IPR016195">
    <property type="entry name" value="Pol/histidinol_Pase-like"/>
</dbReference>
<name>A0AAU7AR73_9ACTN</name>
<dbReference type="GO" id="GO:0004725">
    <property type="term" value="F:protein tyrosine phosphatase activity"/>
    <property type="evidence" value="ECO:0007669"/>
    <property type="project" value="UniProtKB-EC"/>
</dbReference>
<dbReference type="KEGG" id="parq:DSM112329_01029"/>
<dbReference type="Pfam" id="PF19567">
    <property type="entry name" value="CpsB_CapC"/>
    <property type="match status" value="1"/>
</dbReference>
<accession>A0AAU7AR73</accession>
<dbReference type="RefSeq" id="WP_354700742.1">
    <property type="nucleotide sequence ID" value="NZ_CP114014.1"/>
</dbReference>
<evidence type="ECO:0000256" key="3">
    <source>
        <dbReference type="ARBA" id="ARBA00022801"/>
    </source>
</evidence>
<evidence type="ECO:0000256" key="2">
    <source>
        <dbReference type="ARBA" id="ARBA00013064"/>
    </source>
</evidence>
<comment type="catalytic activity">
    <reaction evidence="5">
        <text>O-phospho-L-tyrosyl-[protein] + H2O = L-tyrosyl-[protein] + phosphate</text>
        <dbReference type="Rhea" id="RHEA:10684"/>
        <dbReference type="Rhea" id="RHEA-COMP:10136"/>
        <dbReference type="Rhea" id="RHEA-COMP:20101"/>
        <dbReference type="ChEBI" id="CHEBI:15377"/>
        <dbReference type="ChEBI" id="CHEBI:43474"/>
        <dbReference type="ChEBI" id="CHEBI:46858"/>
        <dbReference type="ChEBI" id="CHEBI:61978"/>
        <dbReference type="EC" id="3.1.3.48"/>
    </reaction>
</comment>
<keyword evidence="4" id="KW-0904">Protein phosphatase</keyword>
<reference evidence="6" key="1">
    <citation type="submission" date="2022-12" db="EMBL/GenBank/DDBJ databases">
        <title>Paraconexibacter alkalitolerans sp. nov. and Baekduia alba sp. nov., isolated from soil and emended description of the genera Paraconexibacter (Chun et al., 2020) and Baekduia (An et al., 2020).</title>
        <authorList>
            <person name="Vieira S."/>
            <person name="Huber K.J."/>
            <person name="Geppert A."/>
            <person name="Wolf J."/>
            <person name="Neumann-Schaal M."/>
            <person name="Muesken M."/>
            <person name="Overmann J."/>
        </authorList>
    </citation>
    <scope>NUCLEOTIDE SEQUENCE</scope>
    <source>
        <strain evidence="6">AEG42_29</strain>
    </source>
</reference>
<evidence type="ECO:0000256" key="1">
    <source>
        <dbReference type="ARBA" id="ARBA00005750"/>
    </source>
</evidence>
<dbReference type="GO" id="GO:0030145">
    <property type="term" value="F:manganese ion binding"/>
    <property type="evidence" value="ECO:0007669"/>
    <property type="project" value="InterPro"/>
</dbReference>
<comment type="similarity">
    <text evidence="1">Belongs to the metallo-dependent hydrolases superfamily. CpsB/CapC family.</text>
</comment>
<evidence type="ECO:0000313" key="6">
    <source>
        <dbReference type="EMBL" id="XAY04199.1"/>
    </source>
</evidence>